<evidence type="ECO:0000256" key="1">
    <source>
        <dbReference type="SAM" id="MobiDB-lite"/>
    </source>
</evidence>
<name>A0A4S8I9C8_MUSBA</name>
<reference evidence="2 3" key="1">
    <citation type="journal article" date="2019" name="Nat. Plants">
        <title>Genome sequencing of Musa balbisiana reveals subgenome evolution and function divergence in polyploid bananas.</title>
        <authorList>
            <person name="Yao X."/>
        </authorList>
    </citation>
    <scope>NUCLEOTIDE SEQUENCE [LARGE SCALE GENOMIC DNA]</scope>
    <source>
        <strain evidence="3">cv. DH-PKW</strain>
        <tissue evidence="2">Leaves</tissue>
    </source>
</reference>
<protein>
    <submittedName>
        <fullName evidence="2">Uncharacterized protein</fullName>
    </submittedName>
</protein>
<keyword evidence="3" id="KW-1185">Reference proteome</keyword>
<accession>A0A4S8I9C8</accession>
<evidence type="ECO:0000313" key="2">
    <source>
        <dbReference type="EMBL" id="THU44064.1"/>
    </source>
</evidence>
<organism evidence="2 3">
    <name type="scientific">Musa balbisiana</name>
    <name type="common">Banana</name>
    <dbReference type="NCBI Taxonomy" id="52838"/>
    <lineage>
        <taxon>Eukaryota</taxon>
        <taxon>Viridiplantae</taxon>
        <taxon>Streptophyta</taxon>
        <taxon>Embryophyta</taxon>
        <taxon>Tracheophyta</taxon>
        <taxon>Spermatophyta</taxon>
        <taxon>Magnoliopsida</taxon>
        <taxon>Liliopsida</taxon>
        <taxon>Zingiberales</taxon>
        <taxon>Musaceae</taxon>
        <taxon>Musa</taxon>
    </lineage>
</organism>
<gene>
    <name evidence="2" type="ORF">C4D60_Mb02t03420</name>
</gene>
<dbReference type="AlphaFoldDB" id="A0A4S8I9C8"/>
<proteinExistence type="predicted"/>
<sequence>MGKDGHLWQPQSRPAHLPTVPNTTRSLKDSISKDWDSDVRHHRNLNLGASLVHLVRAKGFWDFEGNFRQLIPAFEVMQQECQEHSGS</sequence>
<dbReference type="EMBL" id="PYDT01000011">
    <property type="protein sequence ID" value="THU44064.1"/>
    <property type="molecule type" value="Genomic_DNA"/>
</dbReference>
<comment type="caution">
    <text evidence="2">The sequence shown here is derived from an EMBL/GenBank/DDBJ whole genome shotgun (WGS) entry which is preliminary data.</text>
</comment>
<evidence type="ECO:0000313" key="3">
    <source>
        <dbReference type="Proteomes" id="UP000317650"/>
    </source>
</evidence>
<feature type="region of interest" description="Disordered" evidence="1">
    <location>
        <begin position="1"/>
        <end position="29"/>
    </location>
</feature>
<dbReference type="Proteomes" id="UP000317650">
    <property type="component" value="Chromosome 2"/>
</dbReference>